<accession>A0A1W1BK25</accession>
<proteinExistence type="predicted"/>
<dbReference type="EMBL" id="FPHF01000026">
    <property type="protein sequence ID" value="SFV53882.1"/>
    <property type="molecule type" value="Genomic_DNA"/>
</dbReference>
<dbReference type="Gene3D" id="2.60.40.4070">
    <property type="match status" value="1"/>
</dbReference>
<keyword evidence="4" id="KW-0282">Flagellum</keyword>
<evidence type="ECO:0000256" key="1">
    <source>
        <dbReference type="ARBA" id="ARBA00022795"/>
    </source>
</evidence>
<evidence type="ECO:0000313" key="4">
    <source>
        <dbReference type="EMBL" id="SFV53882.1"/>
    </source>
</evidence>
<name>A0A1W1BK25_9ZZZZ</name>
<gene>
    <name evidence="4" type="ORF">MNB_SM-4-406</name>
</gene>
<dbReference type="InterPro" id="IPR005648">
    <property type="entry name" value="FlgD"/>
</dbReference>
<organism evidence="4">
    <name type="scientific">hydrothermal vent metagenome</name>
    <dbReference type="NCBI Taxonomy" id="652676"/>
    <lineage>
        <taxon>unclassified sequences</taxon>
        <taxon>metagenomes</taxon>
        <taxon>ecological metagenomes</taxon>
    </lineage>
</organism>
<sequence length="232" mass="24717">MGITSTGASAALTAERSDAKDGNPAGILGKDDFLKLLLVQLQYQDPTAPTDSETILNQTSQLAALESTQNTNDALEKLSASLASSQEFSIISSIGKRADLGSDAVSHTEGANTSFEVYFPEDIKSGVVTITDLEDNFVADIPIELPENADGTRADQLNAGVYQFSWDGLNALGASSDSGIYRVNSKYLDTSGQEQSTRLGAYPIESVRFEDGKAFLKLGSNYVPLADIVEVY</sequence>
<dbReference type="GO" id="GO:0044781">
    <property type="term" value="P:bacterial-type flagellum organization"/>
    <property type="evidence" value="ECO:0007669"/>
    <property type="project" value="UniProtKB-KW"/>
</dbReference>
<dbReference type="Pfam" id="PF03963">
    <property type="entry name" value="FlgD"/>
    <property type="match status" value="1"/>
</dbReference>
<keyword evidence="4" id="KW-0969">Cilium</keyword>
<keyword evidence="1" id="KW-1005">Bacterial flagellum biogenesis</keyword>
<reference evidence="4" key="1">
    <citation type="submission" date="2016-10" db="EMBL/GenBank/DDBJ databases">
        <authorList>
            <person name="de Groot N.N."/>
        </authorList>
    </citation>
    <scope>NUCLEOTIDE SEQUENCE</scope>
</reference>
<evidence type="ECO:0000256" key="2">
    <source>
        <dbReference type="SAM" id="MobiDB-lite"/>
    </source>
</evidence>
<feature type="domain" description="FlgD/Vpr Ig-like" evidence="3">
    <location>
        <begin position="102"/>
        <end position="185"/>
    </location>
</feature>
<protein>
    <submittedName>
        <fullName evidence="4">Flagellar basal-body rod modification protein FlgD</fullName>
    </submittedName>
</protein>
<feature type="region of interest" description="Disordered" evidence="2">
    <location>
        <begin position="1"/>
        <end position="24"/>
    </location>
</feature>
<dbReference type="InterPro" id="IPR025965">
    <property type="entry name" value="FlgD/Vpr_Ig-like"/>
</dbReference>
<dbReference type="Gene3D" id="2.30.30.910">
    <property type="match status" value="1"/>
</dbReference>
<evidence type="ECO:0000259" key="3">
    <source>
        <dbReference type="Pfam" id="PF13860"/>
    </source>
</evidence>
<dbReference type="AlphaFoldDB" id="A0A1W1BK25"/>
<keyword evidence="4" id="KW-0966">Cell projection</keyword>
<dbReference type="Pfam" id="PF13860">
    <property type="entry name" value="FlgD_ig"/>
    <property type="match status" value="1"/>
</dbReference>